<evidence type="ECO:0000313" key="2">
    <source>
        <dbReference type="Proteomes" id="UP000654345"/>
    </source>
</evidence>
<organism evidence="1 2">
    <name type="scientific">Ktedonobacter robiniae</name>
    <dbReference type="NCBI Taxonomy" id="2778365"/>
    <lineage>
        <taxon>Bacteria</taxon>
        <taxon>Bacillati</taxon>
        <taxon>Chloroflexota</taxon>
        <taxon>Ktedonobacteria</taxon>
        <taxon>Ktedonobacterales</taxon>
        <taxon>Ktedonobacteraceae</taxon>
        <taxon>Ktedonobacter</taxon>
    </lineage>
</organism>
<protein>
    <submittedName>
        <fullName evidence="1">Uncharacterized protein</fullName>
    </submittedName>
</protein>
<reference evidence="1 2" key="1">
    <citation type="journal article" date="2021" name="Int. J. Syst. Evol. Microbiol.">
        <title>Reticulibacter mediterranei gen. nov., sp. nov., within the new family Reticulibacteraceae fam. nov., and Ktedonospora formicarum gen. nov., sp. nov., Ktedonobacter robiniae sp. nov., Dictyobacter formicarum sp. nov. and Dictyobacter arantiisoli sp. nov., belonging to the class Ktedonobacteria.</title>
        <authorList>
            <person name="Yabe S."/>
            <person name="Zheng Y."/>
            <person name="Wang C.M."/>
            <person name="Sakai Y."/>
            <person name="Abe K."/>
            <person name="Yokota A."/>
            <person name="Donadio S."/>
            <person name="Cavaletti L."/>
            <person name="Monciardini P."/>
        </authorList>
    </citation>
    <scope>NUCLEOTIDE SEQUENCE [LARGE SCALE GENOMIC DNA]</scope>
    <source>
        <strain evidence="1 2">SOSP1-30</strain>
    </source>
</reference>
<sequence length="55" mass="5941">MGAKLLLFGNDAADQRALLLGSLPRALVWEAKGGKALSPGHLQKPQQLHFAIYTQ</sequence>
<keyword evidence="2" id="KW-1185">Reference proteome</keyword>
<comment type="caution">
    <text evidence="1">The sequence shown here is derived from an EMBL/GenBank/DDBJ whole genome shotgun (WGS) entry which is preliminary data.</text>
</comment>
<evidence type="ECO:0000313" key="1">
    <source>
        <dbReference type="EMBL" id="GHO56128.1"/>
    </source>
</evidence>
<name>A0ABQ3UTN3_9CHLR</name>
<dbReference type="Proteomes" id="UP000654345">
    <property type="component" value="Unassembled WGS sequence"/>
</dbReference>
<dbReference type="EMBL" id="BNJG01000002">
    <property type="protein sequence ID" value="GHO56128.1"/>
    <property type="molecule type" value="Genomic_DNA"/>
</dbReference>
<accession>A0ABQ3UTN3</accession>
<gene>
    <name evidence="1" type="ORF">KSB_46030</name>
</gene>
<proteinExistence type="predicted"/>